<reference evidence="7 8" key="1">
    <citation type="submission" date="2018-05" db="EMBL/GenBank/DDBJ databases">
        <title>Genomic Encyclopedia of Type Strains, Phase IV (KMG-IV): sequencing the most valuable type-strain genomes for metagenomic binning, comparative biology and taxonomic classification.</title>
        <authorList>
            <person name="Goeker M."/>
        </authorList>
    </citation>
    <scope>NUCLEOTIDE SEQUENCE [LARGE SCALE GENOMIC DNA]</scope>
    <source>
        <strain evidence="7 8">DSM 28556</strain>
    </source>
</reference>
<dbReference type="PANTHER" id="PTHR35008:SF4">
    <property type="entry name" value="BLL4482 PROTEIN"/>
    <property type="match status" value="1"/>
</dbReference>
<evidence type="ECO:0000313" key="7">
    <source>
        <dbReference type="EMBL" id="PXW86955.1"/>
    </source>
</evidence>
<proteinExistence type="predicted"/>
<dbReference type="GO" id="GO:0046872">
    <property type="term" value="F:metal ion binding"/>
    <property type="evidence" value="ECO:0007669"/>
    <property type="project" value="UniProtKB-KW"/>
</dbReference>
<protein>
    <submittedName>
        <fullName evidence="7">Thiosulfate dehydrogenase</fullName>
    </submittedName>
</protein>
<dbReference type="GO" id="GO:0020037">
    <property type="term" value="F:heme binding"/>
    <property type="evidence" value="ECO:0007669"/>
    <property type="project" value="InterPro"/>
</dbReference>
<dbReference type="PROSITE" id="PS51007">
    <property type="entry name" value="CYTC"/>
    <property type="match status" value="2"/>
</dbReference>
<dbReference type="RefSeq" id="WP_244916470.1">
    <property type="nucleotide sequence ID" value="NZ_JBHUHB010000001.1"/>
</dbReference>
<evidence type="ECO:0000256" key="2">
    <source>
        <dbReference type="ARBA" id="ARBA00022723"/>
    </source>
</evidence>
<evidence type="ECO:0000256" key="4">
    <source>
        <dbReference type="PROSITE-ProRule" id="PRU00433"/>
    </source>
</evidence>
<dbReference type="Proteomes" id="UP000247978">
    <property type="component" value="Unassembled WGS sequence"/>
</dbReference>
<dbReference type="Pfam" id="PF21342">
    <property type="entry name" value="SoxA-TsdA_cyt-c"/>
    <property type="match status" value="1"/>
</dbReference>
<accession>A0A2V3W3X6</accession>
<evidence type="ECO:0000259" key="6">
    <source>
        <dbReference type="PROSITE" id="PS51007"/>
    </source>
</evidence>
<dbReference type="Pfam" id="PF00034">
    <property type="entry name" value="Cytochrom_C"/>
    <property type="match status" value="1"/>
</dbReference>
<comment type="caution">
    <text evidence="7">The sequence shown here is derived from an EMBL/GenBank/DDBJ whole genome shotgun (WGS) entry which is preliminary data.</text>
</comment>
<dbReference type="AlphaFoldDB" id="A0A2V3W3X6"/>
<feature type="domain" description="Cytochrome c" evidence="6">
    <location>
        <begin position="174"/>
        <end position="257"/>
    </location>
</feature>
<dbReference type="SUPFAM" id="SSF46626">
    <property type="entry name" value="Cytochrome c"/>
    <property type="match status" value="2"/>
</dbReference>
<dbReference type="GO" id="GO:0009055">
    <property type="term" value="F:electron transfer activity"/>
    <property type="evidence" value="ECO:0007669"/>
    <property type="project" value="InterPro"/>
</dbReference>
<keyword evidence="1 4" id="KW-0349">Heme</keyword>
<evidence type="ECO:0000256" key="5">
    <source>
        <dbReference type="SAM" id="MobiDB-lite"/>
    </source>
</evidence>
<evidence type="ECO:0000256" key="3">
    <source>
        <dbReference type="ARBA" id="ARBA00023004"/>
    </source>
</evidence>
<sequence>MKQKKLWILLFVSLFVIIGCTAKENKESIQDDVSGENEHTPPSLEELDPDDPMTDAIKYGEEIFNETNTVLSDYVGNELSCQSCHADGGLSKSSSLVGVTADYPQYRPREGITFTLEDRVNGCMIRSMNGEMIPNDSEEMRAMISYLTYISQGVEIGAERPWVVVNSMDEVPEPNVENGEELYGKKNCLTCHGEDGAGTGANTGPALWGENSFNDGAGMGRLTKMAGYLQNNMPIGAEYELSDQEAADLAAFILAQDRPVWEGHDDDFPHGKRPTDIITKDRREKIQNGEFDWTEIENVVPAKH</sequence>
<dbReference type="InterPro" id="IPR036909">
    <property type="entry name" value="Cyt_c-like_dom_sf"/>
</dbReference>
<dbReference type="InterPro" id="IPR051459">
    <property type="entry name" value="Cytochrome_c-type_DH"/>
</dbReference>
<feature type="domain" description="Cytochrome c" evidence="6">
    <location>
        <begin position="55"/>
        <end position="151"/>
    </location>
</feature>
<organism evidence="7 8">
    <name type="scientific">Pseudogracilibacillus auburnensis</name>
    <dbReference type="NCBI Taxonomy" id="1494959"/>
    <lineage>
        <taxon>Bacteria</taxon>
        <taxon>Bacillati</taxon>
        <taxon>Bacillota</taxon>
        <taxon>Bacilli</taxon>
        <taxon>Bacillales</taxon>
        <taxon>Bacillaceae</taxon>
        <taxon>Pseudogracilibacillus</taxon>
    </lineage>
</organism>
<evidence type="ECO:0000256" key="1">
    <source>
        <dbReference type="ARBA" id="ARBA00022617"/>
    </source>
</evidence>
<keyword evidence="8" id="KW-1185">Reference proteome</keyword>
<gene>
    <name evidence="7" type="ORF">DFR56_10621</name>
</gene>
<dbReference type="PROSITE" id="PS51257">
    <property type="entry name" value="PROKAR_LIPOPROTEIN"/>
    <property type="match status" value="1"/>
</dbReference>
<dbReference type="EMBL" id="QJJQ01000006">
    <property type="protein sequence ID" value="PXW86955.1"/>
    <property type="molecule type" value="Genomic_DNA"/>
</dbReference>
<keyword evidence="2 4" id="KW-0479">Metal-binding</keyword>
<keyword evidence="3 4" id="KW-0408">Iron</keyword>
<dbReference type="PANTHER" id="PTHR35008">
    <property type="entry name" value="BLL4482 PROTEIN-RELATED"/>
    <property type="match status" value="1"/>
</dbReference>
<feature type="region of interest" description="Disordered" evidence="5">
    <location>
        <begin position="28"/>
        <end position="52"/>
    </location>
</feature>
<name>A0A2V3W3X6_9BACI</name>
<dbReference type="InterPro" id="IPR009056">
    <property type="entry name" value="Cyt_c-like_dom"/>
</dbReference>
<dbReference type="Gene3D" id="1.10.760.10">
    <property type="entry name" value="Cytochrome c-like domain"/>
    <property type="match status" value="2"/>
</dbReference>
<evidence type="ECO:0000313" key="8">
    <source>
        <dbReference type="Proteomes" id="UP000247978"/>
    </source>
</evidence>